<reference evidence="1" key="1">
    <citation type="submission" date="2023-06" db="EMBL/GenBank/DDBJ databases">
        <authorList>
            <person name="Zeman M."/>
            <person name="Kubasova T."/>
            <person name="Jahodarova E."/>
            <person name="Nykrynova M."/>
            <person name="Rychlik I."/>
        </authorList>
    </citation>
    <scope>NUCLEOTIDE SEQUENCE</scope>
    <source>
        <strain evidence="1">15_COKtk</strain>
    </source>
</reference>
<dbReference type="RefSeq" id="WP_289827297.1">
    <property type="nucleotide sequence ID" value="NZ_JAUEIR010000006.1"/>
</dbReference>
<organism evidence="1 2">
    <name type="scientific">Collinsella ihumii</name>
    <dbReference type="NCBI Taxonomy" id="1720204"/>
    <lineage>
        <taxon>Bacteria</taxon>
        <taxon>Bacillati</taxon>
        <taxon>Actinomycetota</taxon>
        <taxon>Coriobacteriia</taxon>
        <taxon>Coriobacteriales</taxon>
        <taxon>Coriobacteriaceae</taxon>
        <taxon>Collinsella</taxon>
    </lineage>
</organism>
<evidence type="ECO:0000313" key="1">
    <source>
        <dbReference type="EMBL" id="MDN0069620.1"/>
    </source>
</evidence>
<name>A0AAW7JYN2_9ACTN</name>
<evidence type="ECO:0008006" key="3">
    <source>
        <dbReference type="Google" id="ProtNLM"/>
    </source>
</evidence>
<evidence type="ECO:0000313" key="2">
    <source>
        <dbReference type="Proteomes" id="UP001168505"/>
    </source>
</evidence>
<dbReference type="AlphaFoldDB" id="A0AAW7JYN2"/>
<proteinExistence type="predicted"/>
<protein>
    <recommendedName>
        <fullName evidence="3">Type II toxin-antitoxin system RelE/ParE family toxin</fullName>
    </recommendedName>
</protein>
<reference evidence="1" key="2">
    <citation type="submission" date="2023-08" db="EMBL/GenBank/DDBJ databases">
        <title>Identification and characterization of horizontal gene transfer across gut microbiota members of farm animals based on homology search.</title>
        <authorList>
            <person name="Schwarzerova J."/>
            <person name="Nykrynova M."/>
            <person name="Jureckova K."/>
            <person name="Cejkova D."/>
            <person name="Rychlik I."/>
        </authorList>
    </citation>
    <scope>NUCLEOTIDE SEQUENCE</scope>
    <source>
        <strain evidence="1">15_COKtk</strain>
    </source>
</reference>
<comment type="caution">
    <text evidence="1">The sequence shown here is derived from an EMBL/GenBank/DDBJ whole genome shotgun (WGS) entry which is preliminary data.</text>
</comment>
<gene>
    <name evidence="1" type="ORF">QVN40_07885</name>
</gene>
<accession>A0AAW7JYN2</accession>
<dbReference type="Proteomes" id="UP001168505">
    <property type="component" value="Unassembled WGS sequence"/>
</dbReference>
<sequence length="88" mass="9896">MAYRVVVAETAQRNFDSAMAYISGVLGMSNAAIRLLDAFEVAVDSLEGHPSFYPVHREASELIGREGRRGSADRFNQRYLLQYEARLN</sequence>
<dbReference type="EMBL" id="JAUEIR010000006">
    <property type="protein sequence ID" value="MDN0069620.1"/>
    <property type="molecule type" value="Genomic_DNA"/>
</dbReference>